<dbReference type="CDD" id="cd01825">
    <property type="entry name" value="SGNH_hydrolase_peri1"/>
    <property type="match status" value="1"/>
</dbReference>
<dbReference type="Pfam" id="PF13472">
    <property type="entry name" value="Lipase_GDSL_2"/>
    <property type="match status" value="1"/>
</dbReference>
<proteinExistence type="predicted"/>
<dbReference type="InterPro" id="IPR055041">
    <property type="entry name" value="Ape1_N"/>
</dbReference>
<dbReference type="PROSITE" id="PS51257">
    <property type="entry name" value="PROKAR_LIPOPROTEIN"/>
    <property type="match status" value="1"/>
</dbReference>
<dbReference type="SUPFAM" id="SSF52266">
    <property type="entry name" value="SGNH hydrolase"/>
    <property type="match status" value="1"/>
</dbReference>
<dbReference type="Proteomes" id="UP000955338">
    <property type="component" value="Chromosome"/>
</dbReference>
<dbReference type="Gene3D" id="2.60.120.1360">
    <property type="match status" value="1"/>
</dbReference>
<dbReference type="PANTHER" id="PTHR30383:SF29">
    <property type="entry name" value="SGNH HYDROLASE-TYPE ESTERASE DOMAIN-CONTAINING PROTEIN"/>
    <property type="match status" value="1"/>
</dbReference>
<organism evidence="3 4">
    <name type="scientific">Mergibacter septicus</name>
    <dbReference type="NCBI Taxonomy" id="221402"/>
    <lineage>
        <taxon>Bacteria</taxon>
        <taxon>Pseudomonadati</taxon>
        <taxon>Pseudomonadota</taxon>
        <taxon>Gammaproteobacteria</taxon>
        <taxon>Pasteurellales</taxon>
        <taxon>Pasteurellaceae</taxon>
        <taxon>Mergibacter</taxon>
    </lineage>
</organism>
<dbReference type="InterPro" id="IPR036514">
    <property type="entry name" value="SGNH_hydro_sf"/>
</dbReference>
<feature type="domain" description="Peptidoglycan O-acetylesterase N-terminal" evidence="2">
    <location>
        <begin position="85"/>
        <end position="200"/>
    </location>
</feature>
<evidence type="ECO:0000259" key="1">
    <source>
        <dbReference type="Pfam" id="PF13472"/>
    </source>
</evidence>
<dbReference type="RefSeq" id="WP_261920649.1">
    <property type="nucleotide sequence ID" value="NZ_CP022011.1"/>
</dbReference>
<evidence type="ECO:0000313" key="4">
    <source>
        <dbReference type="Proteomes" id="UP000955338"/>
    </source>
</evidence>
<gene>
    <name evidence="3" type="ORF">CEP48_05020</name>
</gene>
<dbReference type="InterPro" id="IPR051532">
    <property type="entry name" value="Ester_Hydrolysis_Enzymes"/>
</dbReference>
<accession>A0A8E3SD22</accession>
<dbReference type="GO" id="GO:0016788">
    <property type="term" value="F:hydrolase activity, acting on ester bonds"/>
    <property type="evidence" value="ECO:0007669"/>
    <property type="project" value="UniProtKB-ARBA"/>
</dbReference>
<dbReference type="Gene3D" id="3.40.50.1110">
    <property type="entry name" value="SGNH hydrolase"/>
    <property type="match status" value="1"/>
</dbReference>
<protein>
    <recommendedName>
        <fullName evidence="5">SGNH hydrolase-type esterase domain-containing protein</fullName>
    </recommendedName>
</protein>
<evidence type="ECO:0008006" key="5">
    <source>
        <dbReference type="Google" id="ProtNLM"/>
    </source>
</evidence>
<name>A0A8E3SD22_9PAST</name>
<dbReference type="EMBL" id="CP022011">
    <property type="protein sequence ID" value="QDJ14826.1"/>
    <property type="molecule type" value="Genomic_DNA"/>
</dbReference>
<sequence>MKKSLLVLLGIILLSACSIAESTETPRLINYNHSVNQPWLKKLQQLNQGKAVKFRILQLGDSHTASDFFSGELRRKLQQHWGDAGIGWIYPNRVRGQVLERVKYSDNQAISLTSLRDKDQVEFPLGGITALSGNQDNHYSVTISPTKEDNQLKQITFSLRPLLVQQPLSIIDGKGSKFKIKPEQSGNWQYIQVEGKLPVTYSSNEGNLWQFGSINIENQSSGIVLSAMGINGSQLTEFKKWRENWTEDLAQTQADLIILAYGTNESLNQNLDLTNTEKAWRELIKEIRQTLPNAGILVISAPETLQKTQSSRQRCGVRTVSLDRIQQMQKRLAKEQKLLYWSWQAAMGGKCSMKKWIKQGLARQDGVHFTLKGYQKTADILATQLIKLAK</sequence>
<reference evidence="3" key="1">
    <citation type="submission" date="2017-06" db="EMBL/GenBank/DDBJ databases">
        <title>Genome sequencing of pathogenic and non-pathogenic strains within Bisgaard taxon 40.</title>
        <authorList>
            <person name="Ladner J.T."/>
            <person name="Lovett S.P."/>
            <person name="Koroleva G."/>
            <person name="Lorch J.M."/>
        </authorList>
    </citation>
    <scope>NUCLEOTIDE SEQUENCE</scope>
    <source>
        <strain evidence="3">27576-1-I1</strain>
    </source>
</reference>
<dbReference type="PANTHER" id="PTHR30383">
    <property type="entry name" value="THIOESTERASE 1/PROTEASE 1/LYSOPHOSPHOLIPASE L1"/>
    <property type="match status" value="1"/>
</dbReference>
<dbReference type="InterPro" id="IPR013830">
    <property type="entry name" value="SGNH_hydro"/>
</dbReference>
<dbReference type="Pfam" id="PF22753">
    <property type="entry name" value="Ape1_N"/>
    <property type="match status" value="1"/>
</dbReference>
<evidence type="ECO:0000259" key="2">
    <source>
        <dbReference type="Pfam" id="PF22753"/>
    </source>
</evidence>
<feature type="domain" description="SGNH hydrolase-type esterase" evidence="1">
    <location>
        <begin position="225"/>
        <end position="375"/>
    </location>
</feature>
<dbReference type="AlphaFoldDB" id="A0A8E3SD22"/>
<evidence type="ECO:0000313" key="3">
    <source>
        <dbReference type="EMBL" id="QDJ14826.1"/>
    </source>
</evidence>
<keyword evidence="4" id="KW-1185">Reference proteome</keyword>